<dbReference type="AlphaFoldDB" id="A0A3Q3ENC8"/>
<feature type="compositionally biased region" description="Low complexity" evidence="1">
    <location>
        <begin position="167"/>
        <end position="177"/>
    </location>
</feature>
<dbReference type="STRING" id="56723.ENSLBEP00000008794"/>
<sequence length="435" mass="48649">MPRSVKSLVDKRGLRSSSQVTTPPIEDLEVEDVIPGRLTKAQWTDLLIQEDSDEIVGEIMEELFSKVMEGCFKVHIKKQLAPFSAFWAKSYLTEIVEQQMMCLDDEEQEEAAKTEDSEPTPTILDSWAQGCVPVIKVITPQPHSIMQQVADIGNVSQIEPSLNQQCKTTVQKSSSPKQSKDQTSPERPLTDKRYTVLTPCPPPKMNRKKLQPVNLHPKPVQSKLLPPLSCSVEKNNRVLANKNRTHSISSPITGSTYQLKDRKPIPKLDPSCLPRHCIFPQYEIVDKNYSQSISKKPSGQSKQEPWTNKQQSERTEISLKPLTSSKDKPAKFQRSQADIWLKKLSTSKHRKEGVGSSGPLQLDTMDLAKGVSFHESQTVDINPAKRNPSAHSTDLSLIRSDAAVPRCSIDQVIKGPSPQVIHCFSSRTATTLNKM</sequence>
<evidence type="ECO:0000313" key="3">
    <source>
        <dbReference type="Proteomes" id="UP000261660"/>
    </source>
</evidence>
<dbReference type="GeneTree" id="ENSGT00940000167385"/>
<dbReference type="Ensembl" id="ENSLBET00000009264.1">
    <property type="protein sequence ID" value="ENSLBEP00000008794.1"/>
    <property type="gene ID" value="ENSLBEG00000006809.1"/>
</dbReference>
<organism evidence="2 3">
    <name type="scientific">Labrus bergylta</name>
    <name type="common">ballan wrasse</name>
    <dbReference type="NCBI Taxonomy" id="56723"/>
    <lineage>
        <taxon>Eukaryota</taxon>
        <taxon>Metazoa</taxon>
        <taxon>Chordata</taxon>
        <taxon>Craniata</taxon>
        <taxon>Vertebrata</taxon>
        <taxon>Euteleostomi</taxon>
        <taxon>Actinopterygii</taxon>
        <taxon>Neopterygii</taxon>
        <taxon>Teleostei</taxon>
        <taxon>Neoteleostei</taxon>
        <taxon>Acanthomorphata</taxon>
        <taxon>Eupercaria</taxon>
        <taxon>Labriformes</taxon>
        <taxon>Labridae</taxon>
        <taxon>Labrus</taxon>
    </lineage>
</organism>
<reference evidence="2" key="1">
    <citation type="submission" date="2025-05" db="UniProtKB">
        <authorList>
            <consortium name="Ensembl"/>
        </authorList>
    </citation>
    <scope>IDENTIFICATION</scope>
</reference>
<feature type="region of interest" description="Disordered" evidence="1">
    <location>
        <begin position="1"/>
        <end position="22"/>
    </location>
</feature>
<dbReference type="PANTHER" id="PTHR34438">
    <property type="entry name" value="SI:DKEY-97L20.6"/>
    <property type="match status" value="1"/>
</dbReference>
<feature type="region of interest" description="Disordered" evidence="1">
    <location>
        <begin position="292"/>
        <end position="331"/>
    </location>
</feature>
<dbReference type="PANTHER" id="PTHR34438:SF1">
    <property type="entry name" value="CHROMOSOME 2 OPEN READING FRAME 81"/>
    <property type="match status" value="1"/>
</dbReference>
<dbReference type="InterPro" id="IPR028042">
    <property type="entry name" value="DUF4639"/>
</dbReference>
<accession>A0A3Q3ENC8</accession>
<evidence type="ECO:0000256" key="1">
    <source>
        <dbReference type="SAM" id="MobiDB-lite"/>
    </source>
</evidence>
<dbReference type="Proteomes" id="UP000261660">
    <property type="component" value="Unplaced"/>
</dbReference>
<dbReference type="OrthoDB" id="193650at2759"/>
<feature type="region of interest" description="Disordered" evidence="1">
    <location>
        <begin position="163"/>
        <end position="210"/>
    </location>
</feature>
<name>A0A3Q3ENC8_9LABR</name>
<proteinExistence type="predicted"/>
<feature type="compositionally biased region" description="Basic and acidic residues" evidence="1">
    <location>
        <begin position="178"/>
        <end position="194"/>
    </location>
</feature>
<evidence type="ECO:0000313" key="2">
    <source>
        <dbReference type="Ensembl" id="ENSLBEP00000008794.1"/>
    </source>
</evidence>
<protein>
    <submittedName>
        <fullName evidence="2">Uncharacterized protein</fullName>
    </submittedName>
</protein>
<keyword evidence="3" id="KW-1185">Reference proteome</keyword>
<feature type="compositionally biased region" description="Polar residues" evidence="1">
    <location>
        <begin position="292"/>
        <end position="310"/>
    </location>
</feature>
<dbReference type="Ensembl" id="ENSLBET00000009277.1">
    <property type="protein sequence ID" value="ENSLBEP00000008805.1"/>
    <property type="gene ID" value="ENSLBEG00000006809.1"/>
</dbReference>
<dbReference type="Pfam" id="PF15479">
    <property type="entry name" value="DUF4639"/>
    <property type="match status" value="1"/>
</dbReference>